<keyword evidence="11" id="KW-1185">Reference proteome</keyword>
<evidence type="ECO:0000256" key="3">
    <source>
        <dbReference type="ARBA" id="ARBA00010766"/>
    </source>
</evidence>
<keyword evidence="7 8" id="KW-0496">Mitochondrion</keyword>
<evidence type="ECO:0000256" key="6">
    <source>
        <dbReference type="ARBA" id="ARBA00023121"/>
    </source>
</evidence>
<dbReference type="AlphaFoldDB" id="A0A0C7N3Q2"/>
<evidence type="ECO:0000256" key="8">
    <source>
        <dbReference type="RuleBase" id="RU366063"/>
    </source>
</evidence>
<dbReference type="RefSeq" id="XP_022628810.1">
    <property type="nucleotide sequence ID" value="XM_022772491.1"/>
</dbReference>
<dbReference type="HOGENOM" id="CLU_057411_1_1_1"/>
<evidence type="ECO:0000256" key="4">
    <source>
        <dbReference type="ARBA" id="ARBA00022688"/>
    </source>
</evidence>
<protein>
    <recommendedName>
        <fullName evidence="8">Ubiquinone biosynthesis protein</fullName>
    </recommendedName>
</protein>
<dbReference type="UniPathway" id="UPA00232"/>
<name>A0A0C7N3Q2_9SACH</name>
<dbReference type="GO" id="GO:0005743">
    <property type="term" value="C:mitochondrial inner membrane"/>
    <property type="evidence" value="ECO:0007669"/>
    <property type="project" value="EnsemblFungi"/>
</dbReference>
<dbReference type="GO" id="GO:0008289">
    <property type="term" value="F:lipid binding"/>
    <property type="evidence" value="ECO:0007669"/>
    <property type="project" value="UniProtKB-UniRule"/>
</dbReference>
<comment type="subcellular location">
    <subcellularLocation>
        <location evidence="1 8">Mitochondrion</location>
    </subcellularLocation>
</comment>
<comment type="pathway">
    <text evidence="2 8">Cofactor biosynthesis; ubiquinone biosynthesis.</text>
</comment>
<dbReference type="STRING" id="1245769.A0A0C7N3Q2"/>
<organism evidence="10 11">
    <name type="scientific">Lachancea lanzarotensis</name>
    <dbReference type="NCBI Taxonomy" id="1245769"/>
    <lineage>
        <taxon>Eukaryota</taxon>
        <taxon>Fungi</taxon>
        <taxon>Dikarya</taxon>
        <taxon>Ascomycota</taxon>
        <taxon>Saccharomycotina</taxon>
        <taxon>Saccharomycetes</taxon>
        <taxon>Saccharomycetales</taxon>
        <taxon>Saccharomycetaceae</taxon>
        <taxon>Lachancea</taxon>
    </lineage>
</organism>
<feature type="domain" description="COQ9 C-terminal" evidence="9">
    <location>
        <begin position="161"/>
        <end position="232"/>
    </location>
</feature>
<comment type="similarity">
    <text evidence="3 8">Belongs to the COQ9 family.</text>
</comment>
<evidence type="ECO:0000259" key="9">
    <source>
        <dbReference type="Pfam" id="PF08511"/>
    </source>
</evidence>
<evidence type="ECO:0000256" key="2">
    <source>
        <dbReference type="ARBA" id="ARBA00004749"/>
    </source>
</evidence>
<proteinExistence type="inferred from homology"/>
<keyword evidence="4 8" id="KW-0831">Ubiquinone biosynthesis</keyword>
<evidence type="ECO:0000313" key="11">
    <source>
        <dbReference type="Proteomes" id="UP000054304"/>
    </source>
</evidence>
<evidence type="ECO:0000313" key="10">
    <source>
        <dbReference type="EMBL" id="CEP62585.1"/>
    </source>
</evidence>
<dbReference type="InterPro" id="IPR012762">
    <property type="entry name" value="Ubiq_biosynth_COQ9"/>
</dbReference>
<dbReference type="EMBL" id="LN736364">
    <property type="protein sequence ID" value="CEP62585.1"/>
    <property type="molecule type" value="Genomic_DNA"/>
</dbReference>
<dbReference type="GeneID" id="34686054"/>
<keyword evidence="5" id="KW-0809">Transit peptide</keyword>
<dbReference type="NCBIfam" id="TIGR02396">
    <property type="entry name" value="diverge_rpsU"/>
    <property type="match status" value="1"/>
</dbReference>
<dbReference type="InterPro" id="IPR013718">
    <property type="entry name" value="COQ9_C"/>
</dbReference>
<accession>A0A0C7N3Q2</accession>
<dbReference type="GO" id="GO:0006744">
    <property type="term" value="P:ubiquinone biosynthetic process"/>
    <property type="evidence" value="ECO:0007669"/>
    <property type="project" value="UniProtKB-UniRule"/>
</dbReference>
<evidence type="ECO:0000256" key="7">
    <source>
        <dbReference type="ARBA" id="ARBA00023128"/>
    </source>
</evidence>
<dbReference type="PANTHER" id="PTHR21427">
    <property type="entry name" value="UBIQUINONE BIOSYNTHESIS PROTEIN COQ9, MITOCHONDRIAL"/>
    <property type="match status" value="1"/>
</dbReference>
<evidence type="ECO:0000256" key="1">
    <source>
        <dbReference type="ARBA" id="ARBA00004173"/>
    </source>
</evidence>
<dbReference type="Proteomes" id="UP000054304">
    <property type="component" value="Unassembled WGS sequence"/>
</dbReference>
<dbReference type="OrthoDB" id="619536at2759"/>
<dbReference type="Pfam" id="PF08511">
    <property type="entry name" value="COQ9"/>
    <property type="match status" value="1"/>
</dbReference>
<sequence length="260" mass="29421">MSRIARSISRRLYHPNALEHQAKFPLFPLTYGSDSLQYKVLNNTLKNHVPEHGFNERAIVASLNELELGSSVLSALGSDNSPSFLNVAPSVLELVKFHLVTKRYAITQELDSELANSDTATYNAPALKTLFQRRLELNKPVAPHLSQLLSILSIPGEFLVKSALPELHRLSDDMVYYSNETDSPDFAWYSKRVAISSAFVSSELFMAQDKSPDYGQTFEFAAEKLDRVTRLGQYYTNTEEYLWYTLLMSINLAKSQLTRC</sequence>
<dbReference type="GO" id="GO:0032991">
    <property type="term" value="C:protein-containing complex"/>
    <property type="evidence" value="ECO:0007669"/>
    <property type="project" value="EnsemblFungi"/>
</dbReference>
<comment type="function">
    <text evidence="8">Membrane-associated protein that warps the membrane surface to access and bind aromatic isoprenes with high specificity, including ubiquinone (CoQ) isoprene intermediates and presents them directly to Coq7, therefore facilitating the Coq7-mediated hydroxylase step. Participates in the biosynthesis of coenzyme Q, also named ubiquinone, an essential lipid-soluble electron transporter for aerobic cellular respiration.</text>
</comment>
<keyword evidence="6 8" id="KW-0446">Lipid-binding</keyword>
<dbReference type="PANTHER" id="PTHR21427:SF19">
    <property type="entry name" value="UBIQUINONE BIOSYNTHESIS PROTEIN COQ9, MITOCHONDRIAL"/>
    <property type="match status" value="1"/>
</dbReference>
<reference evidence="10 11" key="1">
    <citation type="submission" date="2014-12" db="EMBL/GenBank/DDBJ databases">
        <authorList>
            <person name="Neuveglise Cecile"/>
        </authorList>
    </citation>
    <scope>NUCLEOTIDE SEQUENCE [LARGE SCALE GENOMIC DNA]</scope>
    <source>
        <strain evidence="10 11">CBS 12615</strain>
    </source>
</reference>
<evidence type="ECO:0000256" key="5">
    <source>
        <dbReference type="ARBA" id="ARBA00022946"/>
    </source>
</evidence>
<gene>
    <name evidence="10" type="ORF">LALA0_S05e08900g</name>
</gene>